<comment type="caution">
    <text evidence="2">The sequence shown here is derived from an EMBL/GenBank/DDBJ whole genome shotgun (WGS) entry which is preliminary data.</text>
</comment>
<organism evidence="2 3">
    <name type="scientific">Boletus edulis BED1</name>
    <dbReference type="NCBI Taxonomy" id="1328754"/>
    <lineage>
        <taxon>Eukaryota</taxon>
        <taxon>Fungi</taxon>
        <taxon>Dikarya</taxon>
        <taxon>Basidiomycota</taxon>
        <taxon>Agaricomycotina</taxon>
        <taxon>Agaricomycetes</taxon>
        <taxon>Agaricomycetidae</taxon>
        <taxon>Boletales</taxon>
        <taxon>Boletineae</taxon>
        <taxon>Boletaceae</taxon>
        <taxon>Boletoideae</taxon>
        <taxon>Boletus</taxon>
    </lineage>
</organism>
<evidence type="ECO:0000313" key="2">
    <source>
        <dbReference type="EMBL" id="KAF8426808.1"/>
    </source>
</evidence>
<name>A0AAD4BFR9_BOLED</name>
<dbReference type="EMBL" id="WHUW01000085">
    <property type="protein sequence ID" value="KAF8426808.1"/>
    <property type="molecule type" value="Genomic_DNA"/>
</dbReference>
<dbReference type="EMBL" id="WHUW01000085">
    <property type="protein sequence ID" value="KAF8426788.1"/>
    <property type="molecule type" value="Genomic_DNA"/>
</dbReference>
<accession>A0AAD4BFR9</accession>
<protein>
    <recommendedName>
        <fullName evidence="4">CHAT domain-containing protein</fullName>
    </recommendedName>
</protein>
<keyword evidence="3" id="KW-1185">Reference proteome</keyword>
<dbReference type="AlphaFoldDB" id="A0AAD4BFR9"/>
<sequence>MLELVKANHELASISNFASALAFELRCGLPPEDLGPVPPRYLAAIFASPLFVGHPQMAYPNFQVLRPNQNTVIFSTHRPHGIVEIIEEALDLIRAAEWVHFACHGMQDDVDGDLYHQWTPFETVLHPSCCHVHVVGLLYSLRVRRQWVTSISPTRPSMSQQEHYLQVTDEPQAVVGAMWSISDRHLGYLLFMPGSTWECRWSRAARPSKHGGSTPTSEW</sequence>
<evidence type="ECO:0008006" key="4">
    <source>
        <dbReference type="Google" id="ProtNLM"/>
    </source>
</evidence>
<reference evidence="2" key="2">
    <citation type="journal article" date="2020" name="Nat. Commun.">
        <title>Large-scale genome sequencing of mycorrhizal fungi provides insights into the early evolution of symbiotic traits.</title>
        <authorList>
            <person name="Miyauchi S."/>
            <person name="Kiss E."/>
            <person name="Kuo A."/>
            <person name="Drula E."/>
            <person name="Kohler A."/>
            <person name="Sanchez-Garcia M."/>
            <person name="Morin E."/>
            <person name="Andreopoulos B."/>
            <person name="Barry K.W."/>
            <person name="Bonito G."/>
            <person name="Buee M."/>
            <person name="Carver A."/>
            <person name="Chen C."/>
            <person name="Cichocki N."/>
            <person name="Clum A."/>
            <person name="Culley D."/>
            <person name="Crous P.W."/>
            <person name="Fauchery L."/>
            <person name="Girlanda M."/>
            <person name="Hayes R.D."/>
            <person name="Keri Z."/>
            <person name="LaButti K."/>
            <person name="Lipzen A."/>
            <person name="Lombard V."/>
            <person name="Magnuson J."/>
            <person name="Maillard F."/>
            <person name="Murat C."/>
            <person name="Nolan M."/>
            <person name="Ohm R.A."/>
            <person name="Pangilinan J."/>
            <person name="Pereira M.F."/>
            <person name="Perotto S."/>
            <person name="Peter M."/>
            <person name="Pfister S."/>
            <person name="Riley R."/>
            <person name="Sitrit Y."/>
            <person name="Stielow J.B."/>
            <person name="Szollosi G."/>
            <person name="Zifcakova L."/>
            <person name="Stursova M."/>
            <person name="Spatafora J.W."/>
            <person name="Tedersoo L."/>
            <person name="Vaario L.M."/>
            <person name="Yamada A."/>
            <person name="Yan M."/>
            <person name="Wang P."/>
            <person name="Xu J."/>
            <person name="Bruns T."/>
            <person name="Baldrian P."/>
            <person name="Vilgalys R."/>
            <person name="Dunand C."/>
            <person name="Henrissat B."/>
            <person name="Grigoriev I.V."/>
            <person name="Hibbett D."/>
            <person name="Nagy L.G."/>
            <person name="Martin F.M."/>
        </authorList>
    </citation>
    <scope>NUCLEOTIDE SEQUENCE</scope>
    <source>
        <strain evidence="2">BED1</strain>
    </source>
</reference>
<gene>
    <name evidence="1" type="ORF">L210DRAFT_3565816</name>
    <name evidence="2" type="ORF">L210DRAFT_3565860</name>
</gene>
<evidence type="ECO:0000313" key="3">
    <source>
        <dbReference type="Proteomes" id="UP001194468"/>
    </source>
</evidence>
<reference evidence="2" key="1">
    <citation type="submission" date="2019-10" db="EMBL/GenBank/DDBJ databases">
        <authorList>
            <consortium name="DOE Joint Genome Institute"/>
            <person name="Kuo A."/>
            <person name="Miyauchi S."/>
            <person name="Kiss E."/>
            <person name="Drula E."/>
            <person name="Kohler A."/>
            <person name="Sanchez-Garcia M."/>
            <person name="Andreopoulos B."/>
            <person name="Barry K.W."/>
            <person name="Bonito G."/>
            <person name="Buee M."/>
            <person name="Carver A."/>
            <person name="Chen C."/>
            <person name="Cichocki N."/>
            <person name="Clum A."/>
            <person name="Culley D."/>
            <person name="Crous P.W."/>
            <person name="Fauchery L."/>
            <person name="Girlanda M."/>
            <person name="Hayes R."/>
            <person name="Keri Z."/>
            <person name="LaButti K."/>
            <person name="Lipzen A."/>
            <person name="Lombard V."/>
            <person name="Magnuson J."/>
            <person name="Maillard F."/>
            <person name="Morin E."/>
            <person name="Murat C."/>
            <person name="Nolan M."/>
            <person name="Ohm R."/>
            <person name="Pangilinan J."/>
            <person name="Pereira M."/>
            <person name="Perotto S."/>
            <person name="Peter M."/>
            <person name="Riley R."/>
            <person name="Sitrit Y."/>
            <person name="Stielow B."/>
            <person name="Szollosi G."/>
            <person name="Zifcakova L."/>
            <person name="Stursova M."/>
            <person name="Spatafora J.W."/>
            <person name="Tedersoo L."/>
            <person name="Vaario L.-M."/>
            <person name="Yamada A."/>
            <person name="Yan M."/>
            <person name="Wang P."/>
            <person name="Xu J."/>
            <person name="Bruns T."/>
            <person name="Baldrian P."/>
            <person name="Vilgalys R."/>
            <person name="Henrissat B."/>
            <person name="Grigoriev I.V."/>
            <person name="Hibbett D."/>
            <person name="Nagy L.G."/>
            <person name="Martin F.M."/>
        </authorList>
    </citation>
    <scope>NUCLEOTIDE SEQUENCE</scope>
    <source>
        <strain evidence="2">BED1</strain>
    </source>
</reference>
<evidence type="ECO:0000313" key="1">
    <source>
        <dbReference type="EMBL" id="KAF8426788.1"/>
    </source>
</evidence>
<proteinExistence type="predicted"/>
<dbReference type="Proteomes" id="UP001194468">
    <property type="component" value="Unassembled WGS sequence"/>
</dbReference>